<feature type="transmembrane region" description="Helical" evidence="5">
    <location>
        <begin position="203"/>
        <end position="221"/>
    </location>
</feature>
<accession>A0AA41QB32</accession>
<gene>
    <name evidence="7" type="ORF">L1785_03285</name>
</gene>
<dbReference type="AlphaFoldDB" id="A0AA41QB32"/>
<feature type="transmembrane region" description="Helical" evidence="5">
    <location>
        <begin position="233"/>
        <end position="263"/>
    </location>
</feature>
<dbReference type="InterPro" id="IPR051533">
    <property type="entry name" value="WaaL-like"/>
</dbReference>
<name>A0AA41QB32_9MICO</name>
<dbReference type="Pfam" id="PF04932">
    <property type="entry name" value="Wzy_C"/>
    <property type="match status" value="1"/>
</dbReference>
<keyword evidence="3 5" id="KW-1133">Transmembrane helix</keyword>
<keyword evidence="4 5" id="KW-0472">Membrane</keyword>
<evidence type="ECO:0000256" key="4">
    <source>
        <dbReference type="ARBA" id="ARBA00023136"/>
    </source>
</evidence>
<dbReference type="InterPro" id="IPR007016">
    <property type="entry name" value="O-antigen_ligase-rel_domated"/>
</dbReference>
<reference evidence="7" key="1">
    <citation type="submission" date="2022-01" db="EMBL/GenBank/DDBJ databases">
        <title>Antribacter sp. nov., isolated from Guizhou of China.</title>
        <authorList>
            <person name="Chengliang C."/>
            <person name="Ya Z."/>
        </authorList>
    </citation>
    <scope>NUCLEOTIDE SEQUENCE</scope>
    <source>
        <strain evidence="7">KLBMP 9083</strain>
    </source>
</reference>
<dbReference type="GO" id="GO:0016874">
    <property type="term" value="F:ligase activity"/>
    <property type="evidence" value="ECO:0007669"/>
    <property type="project" value="UniProtKB-KW"/>
</dbReference>
<feature type="transmembrane region" description="Helical" evidence="5">
    <location>
        <begin position="20"/>
        <end position="38"/>
    </location>
</feature>
<comment type="caution">
    <text evidence="7">The sequence shown here is derived from an EMBL/GenBank/DDBJ whole genome shotgun (WGS) entry which is preliminary data.</text>
</comment>
<evidence type="ECO:0000313" key="8">
    <source>
        <dbReference type="Proteomes" id="UP001165405"/>
    </source>
</evidence>
<feature type="transmembrane region" description="Helical" evidence="5">
    <location>
        <begin position="344"/>
        <end position="365"/>
    </location>
</feature>
<evidence type="ECO:0000259" key="6">
    <source>
        <dbReference type="Pfam" id="PF04932"/>
    </source>
</evidence>
<protein>
    <submittedName>
        <fullName evidence="7">O-antigen ligase family protein</fullName>
    </submittedName>
</protein>
<dbReference type="PANTHER" id="PTHR37422">
    <property type="entry name" value="TEICHURONIC ACID BIOSYNTHESIS PROTEIN TUAE"/>
    <property type="match status" value="1"/>
</dbReference>
<feature type="domain" description="O-antigen ligase-related" evidence="6">
    <location>
        <begin position="233"/>
        <end position="360"/>
    </location>
</feature>
<evidence type="ECO:0000256" key="1">
    <source>
        <dbReference type="ARBA" id="ARBA00004141"/>
    </source>
</evidence>
<feature type="transmembrane region" description="Helical" evidence="5">
    <location>
        <begin position="385"/>
        <end position="418"/>
    </location>
</feature>
<dbReference type="EMBL" id="JAKGSG010000011">
    <property type="protein sequence ID" value="MCF4119993.1"/>
    <property type="molecule type" value="Genomic_DNA"/>
</dbReference>
<keyword evidence="2 5" id="KW-0812">Transmembrane</keyword>
<evidence type="ECO:0000256" key="2">
    <source>
        <dbReference type="ARBA" id="ARBA00022692"/>
    </source>
</evidence>
<dbReference type="PANTHER" id="PTHR37422:SF23">
    <property type="entry name" value="TEICHURONIC ACID BIOSYNTHESIS PROTEIN TUAE"/>
    <property type="match status" value="1"/>
</dbReference>
<evidence type="ECO:0000256" key="3">
    <source>
        <dbReference type="ARBA" id="ARBA00022989"/>
    </source>
</evidence>
<evidence type="ECO:0000256" key="5">
    <source>
        <dbReference type="SAM" id="Phobius"/>
    </source>
</evidence>
<organism evidence="7 8">
    <name type="scientific">Antribacter soli</name>
    <dbReference type="NCBI Taxonomy" id="2910976"/>
    <lineage>
        <taxon>Bacteria</taxon>
        <taxon>Bacillati</taxon>
        <taxon>Actinomycetota</taxon>
        <taxon>Actinomycetes</taxon>
        <taxon>Micrococcales</taxon>
        <taxon>Promicromonosporaceae</taxon>
        <taxon>Antribacter</taxon>
    </lineage>
</organism>
<comment type="subcellular location">
    <subcellularLocation>
        <location evidence="1">Membrane</location>
        <topology evidence="1">Multi-pass membrane protein</topology>
    </subcellularLocation>
</comment>
<proteinExistence type="predicted"/>
<feature type="transmembrane region" description="Helical" evidence="5">
    <location>
        <begin position="269"/>
        <end position="286"/>
    </location>
</feature>
<feature type="transmembrane region" description="Helical" evidence="5">
    <location>
        <begin position="114"/>
        <end position="133"/>
    </location>
</feature>
<sequence length="449" mass="47602">MTTAARPLSLRLRTERGFRLDAVFWLSVYLVVLFAVPAKQVLAPLGSAGAPSMVFGLGSFLLWLLLGVGTSRPGPLQVHPVRTALGLFAFSVGLTYIIVMARPINGDEVSPADVALLSLLAWSGTLLVAHDGIPSRARFDTLVRRMALCGGVLAALGLAQVVSGQAFVDRFTIPGLTGTGDLGLTWRGGLFRPAGTAAHPLEYGVLVMMLLPIALHVALHHKERSPRVRWTPAVLLVLLIPLTGSRSAYIGAAIGAGIVMIGWPAKRRAVVAILGGVGVLAAFAAAPNVADSILGLFTDVSDDPSITSRTDSFGLAEEFIARNPLFGRGLGTFLPKYRIFDNQYLLLLVTIGIVGTALFLAVWLVTVGSLLRVRALSSDERTRDLALALVASVTVGFVSLSFFDAFAFPMTMGALFLVLGMAGALRKLESTWEPVFVPQGGLSTHRGGW</sequence>
<feature type="transmembrane region" description="Helical" evidence="5">
    <location>
        <begin position="50"/>
        <end position="69"/>
    </location>
</feature>
<dbReference type="Proteomes" id="UP001165405">
    <property type="component" value="Unassembled WGS sequence"/>
</dbReference>
<feature type="transmembrane region" description="Helical" evidence="5">
    <location>
        <begin position="81"/>
        <end position="102"/>
    </location>
</feature>
<keyword evidence="7" id="KW-0436">Ligase</keyword>
<dbReference type="RefSeq" id="WP_236087705.1">
    <property type="nucleotide sequence ID" value="NZ_JAKGSG010000011.1"/>
</dbReference>
<evidence type="ECO:0000313" key="7">
    <source>
        <dbReference type="EMBL" id="MCF4119993.1"/>
    </source>
</evidence>
<keyword evidence="8" id="KW-1185">Reference proteome</keyword>
<feature type="transmembrane region" description="Helical" evidence="5">
    <location>
        <begin position="145"/>
        <end position="168"/>
    </location>
</feature>
<dbReference type="GO" id="GO:0016020">
    <property type="term" value="C:membrane"/>
    <property type="evidence" value="ECO:0007669"/>
    <property type="project" value="UniProtKB-SubCell"/>
</dbReference>